<dbReference type="Proteomes" id="UP000038622">
    <property type="component" value="Unassembled WGS sequence"/>
</dbReference>
<dbReference type="OrthoDB" id="9780625at2"/>
<evidence type="ECO:0000313" key="5">
    <source>
        <dbReference type="Proteomes" id="UP000038622"/>
    </source>
</evidence>
<feature type="binding site" description="in other chain" evidence="1">
    <location>
        <begin position="84"/>
        <end position="86"/>
    </location>
    <ligand>
        <name>dUMP</name>
        <dbReference type="ChEBI" id="CHEBI:246422"/>
        <note>ligand shared between dimeric partners</note>
    </ligand>
</feature>
<dbReference type="STRING" id="1578720.HAL011_15360"/>
<feature type="binding site" evidence="1">
    <location>
        <begin position="71"/>
        <end position="74"/>
    </location>
    <ligand>
        <name>dUMP</name>
        <dbReference type="ChEBI" id="CHEBI:246422"/>
        <note>ligand shared between dimeric partners</note>
    </ligand>
</feature>
<feature type="active site" description="Involved in ionization of N3 of dUMP, leading to its activation" evidence="1">
    <location>
        <position position="173"/>
    </location>
</feature>
<dbReference type="InterPro" id="IPR003669">
    <property type="entry name" value="Thymidylate_synthase_ThyX"/>
</dbReference>
<dbReference type="Proteomes" id="UP000041394">
    <property type="component" value="Unassembled WGS sequence"/>
</dbReference>
<dbReference type="PANTHER" id="PTHR34934:SF1">
    <property type="entry name" value="FLAVIN-DEPENDENT THYMIDYLATE SYNTHASE"/>
    <property type="match status" value="1"/>
</dbReference>
<dbReference type="EC" id="2.1.1.148" evidence="1"/>
<dbReference type="GO" id="GO:0070402">
    <property type="term" value="F:NADPH binding"/>
    <property type="evidence" value="ECO:0007669"/>
    <property type="project" value="TreeGrafter"/>
</dbReference>
<dbReference type="Proteomes" id="UP000045175">
    <property type="component" value="Unassembled WGS sequence"/>
</dbReference>
<dbReference type="PROSITE" id="PS51331">
    <property type="entry name" value="THYX"/>
    <property type="match status" value="1"/>
</dbReference>
<comment type="subunit">
    <text evidence="1">Homotetramer.</text>
</comment>
<evidence type="ECO:0000313" key="7">
    <source>
        <dbReference type="Proteomes" id="UP000045175"/>
    </source>
</evidence>
<dbReference type="SUPFAM" id="SSF69796">
    <property type="entry name" value="Thymidylate synthase-complementing protein Thy1"/>
    <property type="match status" value="1"/>
</dbReference>
<name>A0A0K2X5C0_9HELI</name>
<keyword evidence="1" id="KW-0545">Nucleotide biosynthesis</keyword>
<feature type="binding site" evidence="1">
    <location>
        <position position="50"/>
    </location>
    <ligand>
        <name>FAD</name>
        <dbReference type="ChEBI" id="CHEBI:57692"/>
        <note>ligand shared between neighboring subunits</note>
    </ligand>
</feature>
<keyword evidence="1 3" id="KW-0808">Transferase</keyword>
<keyword evidence="1" id="KW-0285">Flavoprotein</keyword>
<dbReference type="UniPathway" id="UPA00575"/>
<dbReference type="PANTHER" id="PTHR34934">
    <property type="entry name" value="FLAVIN-DEPENDENT THYMIDYLATE SYNTHASE"/>
    <property type="match status" value="1"/>
</dbReference>
<keyword evidence="1" id="KW-0274">FAD</keyword>
<organism evidence="3 7">
    <name type="scientific">Helicobacter ailurogastricus</name>
    <dbReference type="NCBI Taxonomy" id="1578720"/>
    <lineage>
        <taxon>Bacteria</taxon>
        <taxon>Pseudomonadati</taxon>
        <taxon>Campylobacterota</taxon>
        <taxon>Epsilonproteobacteria</taxon>
        <taxon>Campylobacterales</taxon>
        <taxon>Helicobacteraceae</taxon>
        <taxon>Helicobacter</taxon>
    </lineage>
</organism>
<comment type="caution">
    <text evidence="1">Lacks conserved residue(s) required for the propagation of feature annotation.</text>
</comment>
<dbReference type="GO" id="GO:0004799">
    <property type="term" value="F:thymidylate synthase activity"/>
    <property type="evidence" value="ECO:0007669"/>
    <property type="project" value="TreeGrafter"/>
</dbReference>
<comment type="similarity">
    <text evidence="1">Belongs to the thymidylate synthase ThyX family.</text>
</comment>
<dbReference type="Gene3D" id="3.30.1360.170">
    <property type="match status" value="1"/>
</dbReference>
<dbReference type="HAMAP" id="MF_01408">
    <property type="entry name" value="ThyX"/>
    <property type="match status" value="1"/>
</dbReference>
<feature type="binding site" evidence="1">
    <location>
        <begin position="74"/>
        <end position="76"/>
    </location>
    <ligand>
        <name>FAD</name>
        <dbReference type="ChEBI" id="CHEBI:57692"/>
        <note>ligand shared between neighboring subunits</note>
    </ligand>
</feature>
<comment type="function">
    <text evidence="1">Catalyzes the reductive methylation of 2'-deoxyuridine-5'-monophosphate (dUMP) to 2'-deoxythymidine-5'-monophosphate (dTMP) while utilizing 5,10-methylenetetrahydrofolate (mTHF) as the methyl donor, and NADPH and FADH(2) as the reductant.</text>
</comment>
<comment type="catalytic activity">
    <reaction evidence="1">
        <text>dUMP + (6R)-5,10-methylene-5,6,7,8-tetrahydrofolate + NADPH + H(+) = dTMP + (6S)-5,6,7,8-tetrahydrofolate + NADP(+)</text>
        <dbReference type="Rhea" id="RHEA:29043"/>
        <dbReference type="ChEBI" id="CHEBI:15378"/>
        <dbReference type="ChEBI" id="CHEBI:15636"/>
        <dbReference type="ChEBI" id="CHEBI:57453"/>
        <dbReference type="ChEBI" id="CHEBI:57783"/>
        <dbReference type="ChEBI" id="CHEBI:58349"/>
        <dbReference type="ChEBI" id="CHEBI:63528"/>
        <dbReference type="ChEBI" id="CHEBI:246422"/>
        <dbReference type="EC" id="2.1.1.148"/>
    </reaction>
</comment>
<feature type="binding site" evidence="1">
    <location>
        <position position="173"/>
    </location>
    <ligand>
        <name>dUMP</name>
        <dbReference type="ChEBI" id="CHEBI:246422"/>
        <note>ligand shared between dimeric partners</note>
    </ligand>
</feature>
<dbReference type="RefSeq" id="WP_053941081.1">
    <property type="nucleotide sequence ID" value="NZ_BSCV01000041.1"/>
</dbReference>
<evidence type="ECO:0000313" key="6">
    <source>
        <dbReference type="Proteomes" id="UP000041394"/>
    </source>
</evidence>
<sequence>MQVLLKHATPLSCCYEAIRTCYQSFGYSDNGGRKDLELIDRVANKYRHNSTLEHLFYNFDIQGISRACLQELARHRMASFSVKSSRYTLRELKSEESFLPLEAKNLERAQKFLVFTGIEAVDRASVHALENLRTLIVQNIKNDHAKFAMPESYKTSLAFSLNARSLQNFLSLRTDSKALWEIRALALKIYEALPEEHRYLFTHCIQNENPTPC</sequence>
<accession>A0A0K2X5C0</accession>
<feature type="binding site" description="in other chain" evidence="1">
    <location>
        <position position="146"/>
    </location>
    <ligand>
        <name>dUMP</name>
        <dbReference type="ChEBI" id="CHEBI:246422"/>
        <note>ligand shared between dimeric partners</note>
    </ligand>
</feature>
<reference evidence="6 7" key="3">
    <citation type="submission" date="2014-12" db="EMBL/GenBank/DDBJ databases">
        <authorList>
            <person name="Jaenicke S."/>
        </authorList>
    </citation>
    <scope>NUCLEOTIDE SEQUENCE [LARGE SCALE GENOMIC DNA]</scope>
</reference>
<dbReference type="EMBL" id="CDMH01000029">
    <property type="protein sequence ID" value="CRF42440.1"/>
    <property type="molecule type" value="Genomic_DNA"/>
</dbReference>
<reference evidence="3" key="1">
    <citation type="submission" date="2014-12" db="EMBL/GenBank/DDBJ databases">
        <title>Whole genome sequences of four Staphylococcus schleiferi canine isolates.</title>
        <authorList>
            <person name="Misic A.M."/>
            <person name="Cain C."/>
            <person name="Morris D.O."/>
            <person name="Rankin S."/>
            <person name="Beiting D."/>
        </authorList>
    </citation>
    <scope>NUCLEOTIDE SEQUENCE</scope>
    <source>
        <strain evidence="2">ASB11</strain>
        <strain evidence="3">ASB13</strain>
        <strain evidence="4">ASB9</strain>
    </source>
</reference>
<evidence type="ECO:0000313" key="4">
    <source>
        <dbReference type="EMBL" id="CRF43856.1"/>
    </source>
</evidence>
<dbReference type="GO" id="GO:0006231">
    <property type="term" value="P:dTMP biosynthetic process"/>
    <property type="evidence" value="ECO:0007669"/>
    <property type="project" value="UniProtKB-UniRule"/>
</dbReference>
<dbReference type="NCBIfam" id="TIGR02170">
    <property type="entry name" value="thyX"/>
    <property type="match status" value="1"/>
</dbReference>
<dbReference type="EMBL" id="CDML01000051">
    <property type="protein sequence ID" value="CRF41724.1"/>
    <property type="molecule type" value="Genomic_DNA"/>
</dbReference>
<dbReference type="EMBL" id="CDMN01000014">
    <property type="protein sequence ID" value="CRF43856.1"/>
    <property type="molecule type" value="Genomic_DNA"/>
</dbReference>
<gene>
    <name evidence="1" type="primary">thyX</name>
    <name evidence="2" type="ORF">HAL011_15360</name>
    <name evidence="3" type="ORF">HAL013_06210</name>
    <name evidence="4" type="ORF">HAL09_04110</name>
</gene>
<keyword evidence="5" id="KW-1185">Reference proteome</keyword>
<evidence type="ECO:0000313" key="2">
    <source>
        <dbReference type="EMBL" id="CRF41724.1"/>
    </source>
</evidence>
<dbReference type="GO" id="GO:0050660">
    <property type="term" value="F:flavin adenine dinucleotide binding"/>
    <property type="evidence" value="ECO:0007669"/>
    <property type="project" value="UniProtKB-UniRule"/>
</dbReference>
<feature type="binding site" evidence="1">
    <location>
        <position position="168"/>
    </location>
    <ligand>
        <name>FAD</name>
        <dbReference type="ChEBI" id="CHEBI:57692"/>
        <note>ligand shared between neighboring subunits</note>
    </ligand>
</feature>
<evidence type="ECO:0000313" key="3">
    <source>
        <dbReference type="EMBL" id="CRF42440.1"/>
    </source>
</evidence>
<dbReference type="CDD" id="cd20175">
    <property type="entry name" value="ThyX"/>
    <property type="match status" value="1"/>
</dbReference>
<keyword evidence="1" id="KW-0521">NADP</keyword>
<dbReference type="Pfam" id="PF02511">
    <property type="entry name" value="Thy1"/>
    <property type="match status" value="1"/>
</dbReference>
<evidence type="ECO:0000256" key="1">
    <source>
        <dbReference type="HAMAP-Rule" id="MF_01408"/>
    </source>
</evidence>
<dbReference type="InterPro" id="IPR036098">
    <property type="entry name" value="Thymidylate_synthase_ThyX_sf"/>
</dbReference>
<proteinExistence type="inferred from homology"/>
<keyword evidence="1 3" id="KW-0489">Methyltransferase</keyword>
<dbReference type="GO" id="GO:0050797">
    <property type="term" value="F:thymidylate synthase (FAD) activity"/>
    <property type="evidence" value="ECO:0007669"/>
    <property type="project" value="UniProtKB-UniRule"/>
</dbReference>
<comment type="cofactor">
    <cofactor evidence="1">
        <name>FAD</name>
        <dbReference type="ChEBI" id="CHEBI:57692"/>
    </cofactor>
    <text evidence="1">Binds 4 FAD per tetramer. Each FAD binding site is formed by three monomers.</text>
</comment>
<dbReference type="GO" id="GO:0006235">
    <property type="term" value="P:dTTP biosynthetic process"/>
    <property type="evidence" value="ECO:0007669"/>
    <property type="project" value="UniProtKB-UniRule"/>
</dbReference>
<feature type="binding site" evidence="1">
    <location>
        <begin position="162"/>
        <end position="164"/>
    </location>
    <ligand>
        <name>FAD</name>
        <dbReference type="ChEBI" id="CHEBI:57692"/>
        <note>ligand shared between neighboring subunits</note>
    </ligand>
</feature>
<protein>
    <recommendedName>
        <fullName evidence="1">Flavin-dependent thymidylate synthase</fullName>
        <shortName evidence="1">FDTS</shortName>
        <ecNumber evidence="1">2.1.1.148</ecNumber>
    </recommendedName>
    <alternativeName>
        <fullName evidence="1">FAD-dependent thymidylate synthase</fullName>
    </alternativeName>
    <alternativeName>
        <fullName evidence="1">Thymidylate synthase ThyX</fullName>
        <shortName evidence="1">TS</shortName>
        <shortName evidence="1">TSase</shortName>
    </alternativeName>
</protein>
<reference evidence="5" key="2">
    <citation type="submission" date="2014-12" db="EMBL/GenBank/DDBJ databases">
        <authorList>
            <person name="Smet A."/>
        </authorList>
    </citation>
    <scope>NUCLEOTIDE SEQUENCE [LARGE SCALE GENOMIC DNA]</scope>
</reference>
<comment type="pathway">
    <text evidence="1">Pyrimidine metabolism; dTTP biosynthesis.</text>
</comment>
<dbReference type="GO" id="GO:0032259">
    <property type="term" value="P:methylation"/>
    <property type="evidence" value="ECO:0007669"/>
    <property type="project" value="UniProtKB-KW"/>
</dbReference>
<dbReference type="AlphaFoldDB" id="A0A0K2X5C0"/>